<evidence type="ECO:0000313" key="4">
    <source>
        <dbReference type="Proteomes" id="UP001597083"/>
    </source>
</evidence>
<comment type="caution">
    <text evidence="3">The sequence shown here is derived from an EMBL/GenBank/DDBJ whole genome shotgun (WGS) entry which is preliminary data.</text>
</comment>
<evidence type="ECO:0000256" key="1">
    <source>
        <dbReference type="SAM" id="MobiDB-lite"/>
    </source>
</evidence>
<evidence type="ECO:0000256" key="2">
    <source>
        <dbReference type="SAM" id="Phobius"/>
    </source>
</evidence>
<proteinExistence type="predicted"/>
<reference evidence="4" key="1">
    <citation type="journal article" date="2019" name="Int. J. Syst. Evol. Microbiol.">
        <title>The Global Catalogue of Microorganisms (GCM) 10K type strain sequencing project: providing services to taxonomists for standard genome sequencing and annotation.</title>
        <authorList>
            <consortium name="The Broad Institute Genomics Platform"/>
            <consortium name="The Broad Institute Genome Sequencing Center for Infectious Disease"/>
            <person name="Wu L."/>
            <person name="Ma J."/>
        </authorList>
    </citation>
    <scope>NUCLEOTIDE SEQUENCE [LARGE SCALE GENOMIC DNA]</scope>
    <source>
        <strain evidence="4">JCM 31696</strain>
    </source>
</reference>
<feature type="transmembrane region" description="Helical" evidence="2">
    <location>
        <begin position="134"/>
        <end position="157"/>
    </location>
</feature>
<accession>A0ABW3CRN0</accession>
<protein>
    <recommendedName>
        <fullName evidence="5">Type IV secretion system protein</fullName>
    </recommendedName>
</protein>
<feature type="transmembrane region" description="Helical" evidence="2">
    <location>
        <begin position="20"/>
        <end position="40"/>
    </location>
</feature>
<sequence>MADNGMDNLEMVAKAAYYEASAAAVLIPNAWSMVAIIYMAQSNPGQLWDAADDWYEVKQRLVAADKEVEAQLKSLSKNDWSGKDRDAFEKTLNDYQNQIRVSYAFAVGVHVILKTMALLISMFIMMMWAFATILAVYAAIILALMIMCAIPVLNAWAASTLATVRVQATMIAGKLYMVLKMASNGLDMAGKAAAGVLGAGMAVDVMAQMLTGNTKAYGDFVQAGVNSIDDIAKGHIALLEQRLTAQMMGGKGIGGGIGFGRWKVPTTNIPKDIRPYISPQVGIKGIADVYTGGPTFTSPLTKPTEYGDDYVERTDALP</sequence>
<keyword evidence="4" id="KW-1185">Reference proteome</keyword>
<evidence type="ECO:0000313" key="3">
    <source>
        <dbReference type="EMBL" id="MFD0856217.1"/>
    </source>
</evidence>
<name>A0ABW3CRN0_9ACTN</name>
<dbReference type="EMBL" id="JBHTIR010004016">
    <property type="protein sequence ID" value="MFD0856217.1"/>
    <property type="molecule type" value="Genomic_DNA"/>
</dbReference>
<dbReference type="Proteomes" id="UP001597083">
    <property type="component" value="Unassembled WGS sequence"/>
</dbReference>
<organism evidence="3 4">
    <name type="scientific">Actinomadura adrarensis</name>
    <dbReference type="NCBI Taxonomy" id="1819600"/>
    <lineage>
        <taxon>Bacteria</taxon>
        <taxon>Bacillati</taxon>
        <taxon>Actinomycetota</taxon>
        <taxon>Actinomycetes</taxon>
        <taxon>Streptosporangiales</taxon>
        <taxon>Thermomonosporaceae</taxon>
        <taxon>Actinomadura</taxon>
    </lineage>
</organism>
<keyword evidence="2" id="KW-1133">Transmembrane helix</keyword>
<keyword evidence="2" id="KW-0472">Membrane</keyword>
<gene>
    <name evidence="3" type="ORF">ACFQ07_28520</name>
</gene>
<feature type="region of interest" description="Disordered" evidence="1">
    <location>
        <begin position="298"/>
        <end position="318"/>
    </location>
</feature>
<keyword evidence="2" id="KW-0812">Transmembrane</keyword>
<feature type="transmembrane region" description="Helical" evidence="2">
    <location>
        <begin position="103"/>
        <end position="128"/>
    </location>
</feature>
<evidence type="ECO:0008006" key="5">
    <source>
        <dbReference type="Google" id="ProtNLM"/>
    </source>
</evidence>